<dbReference type="PANTHER" id="PTHR48022:SF68">
    <property type="entry name" value="MAJOR FACILITATOR SUPERFAMILY (MFS) PROFILE DOMAIN-CONTAINING PROTEIN-RELATED"/>
    <property type="match status" value="1"/>
</dbReference>
<dbReference type="InterPro" id="IPR005828">
    <property type="entry name" value="MFS_sugar_transport-like"/>
</dbReference>
<feature type="transmembrane region" description="Helical" evidence="8">
    <location>
        <begin position="188"/>
        <end position="205"/>
    </location>
</feature>
<feature type="compositionally biased region" description="Basic and acidic residues" evidence="7">
    <location>
        <begin position="494"/>
        <end position="503"/>
    </location>
</feature>
<dbReference type="InterPro" id="IPR036259">
    <property type="entry name" value="MFS_trans_sf"/>
</dbReference>
<evidence type="ECO:0000256" key="6">
    <source>
        <dbReference type="ARBA" id="ARBA00023136"/>
    </source>
</evidence>
<dbReference type="GO" id="GO:0005351">
    <property type="term" value="F:carbohydrate:proton symporter activity"/>
    <property type="evidence" value="ECO:0007669"/>
    <property type="project" value="TreeGrafter"/>
</dbReference>
<dbReference type="InterPro" id="IPR050360">
    <property type="entry name" value="MFS_Sugar_Transporters"/>
</dbReference>
<keyword evidence="5 8" id="KW-1133">Transmembrane helix</keyword>
<feature type="transmembrane region" description="Helical" evidence="8">
    <location>
        <begin position="438"/>
        <end position="459"/>
    </location>
</feature>
<dbReference type="PRINTS" id="PR00171">
    <property type="entry name" value="SUGRTRNSPORT"/>
</dbReference>
<feature type="domain" description="Major facilitator superfamily (MFS) profile" evidence="9">
    <location>
        <begin position="16"/>
        <end position="463"/>
    </location>
</feature>
<dbReference type="VEuPathDB" id="FungiDB:HMPREF1541_05061"/>
<keyword evidence="6 8" id="KW-0472">Membrane</keyword>
<dbReference type="PROSITE" id="PS00216">
    <property type="entry name" value="SUGAR_TRANSPORT_1"/>
    <property type="match status" value="1"/>
</dbReference>
<feature type="transmembrane region" description="Helical" evidence="8">
    <location>
        <begin position="117"/>
        <end position="137"/>
    </location>
</feature>
<dbReference type="OrthoDB" id="2544694at2759"/>
<keyword evidence="11" id="KW-1185">Reference proteome</keyword>
<evidence type="ECO:0000256" key="5">
    <source>
        <dbReference type="ARBA" id="ARBA00022989"/>
    </source>
</evidence>
<evidence type="ECO:0000256" key="8">
    <source>
        <dbReference type="SAM" id="Phobius"/>
    </source>
</evidence>
<keyword evidence="3" id="KW-0813">Transport</keyword>
<feature type="transmembrane region" description="Helical" evidence="8">
    <location>
        <begin position="157"/>
        <end position="176"/>
    </location>
</feature>
<dbReference type="Proteomes" id="UP000030752">
    <property type="component" value="Unassembled WGS sequence"/>
</dbReference>
<keyword evidence="4 8" id="KW-0812">Transmembrane</keyword>
<feature type="transmembrane region" description="Helical" evidence="8">
    <location>
        <begin position="308"/>
        <end position="328"/>
    </location>
</feature>
<organism evidence="10 11">
    <name type="scientific">Cyphellophora europaea (strain CBS 101466)</name>
    <name type="common">Phialophora europaea</name>
    <dbReference type="NCBI Taxonomy" id="1220924"/>
    <lineage>
        <taxon>Eukaryota</taxon>
        <taxon>Fungi</taxon>
        <taxon>Dikarya</taxon>
        <taxon>Ascomycota</taxon>
        <taxon>Pezizomycotina</taxon>
        <taxon>Eurotiomycetes</taxon>
        <taxon>Chaetothyriomycetidae</taxon>
        <taxon>Chaetothyriales</taxon>
        <taxon>Cyphellophoraceae</taxon>
        <taxon>Cyphellophora</taxon>
    </lineage>
</organism>
<dbReference type="GO" id="GO:0016020">
    <property type="term" value="C:membrane"/>
    <property type="evidence" value="ECO:0007669"/>
    <property type="project" value="UniProtKB-SubCell"/>
</dbReference>
<dbReference type="PANTHER" id="PTHR48022">
    <property type="entry name" value="PLASTIDIC GLUCOSE TRANSPORTER 4"/>
    <property type="match status" value="1"/>
</dbReference>
<comment type="subcellular location">
    <subcellularLocation>
        <location evidence="1">Membrane</location>
        <topology evidence="1">Multi-pass membrane protein</topology>
    </subcellularLocation>
</comment>
<name>W2RW87_CYPE1</name>
<dbReference type="InterPro" id="IPR003663">
    <property type="entry name" value="Sugar/inositol_transpt"/>
</dbReference>
<evidence type="ECO:0000313" key="10">
    <source>
        <dbReference type="EMBL" id="ETN40781.1"/>
    </source>
</evidence>
<dbReference type="AlphaFoldDB" id="W2RW87"/>
<sequence length="528" mass="57622">MAPIKLSKILDKEGQVVFFSATAIALYGYDQGMMSLINTNKNYLSTMGIPGDDPLVGIIVSVYYLGCAFGAILASWFSDRFGRKPSILACLLTASLGNLIMFVAGIHGTAYGREVMLIGRIVMGLGVGGIDAVVPVYSAELSTDEARGTALAQEFQANILGLNMAFVINMALTHNLGKYSQWAWRSPIIIMQIFPITMLAVTGLLPETPRWYILHDKPKQAEKAIAKVWGQDAVEGRITALKEAHKTEQEDGMVGYADMLWPTGTQFHPTVVTVMGQVNQALTGYGAVSVYGPQIFELLGFGVTEAEYLTMGNYLFYLGMMTFAWILIDRKGRRWLMVRGAFWLAVSFALLAVLGGLAYNRQKLGIPLLATGVPGIVTLYMATAVFGIGWLVPPWLVPVEIYPSTARAQGSAVSVVIWGLANFAVTLLTPIGFNDLEYYLFVVFCGTNAVAGIWTWLYCPETGNRSFEENQDFFKEAADIGEWAVVKVKNGEYKRLPGEKGSDDGEGGAGAKKKDDGEREPLLGRRDS</sequence>
<feature type="transmembrane region" description="Helical" evidence="8">
    <location>
        <begin position="340"/>
        <end position="359"/>
    </location>
</feature>
<dbReference type="SUPFAM" id="SSF103473">
    <property type="entry name" value="MFS general substrate transporter"/>
    <property type="match status" value="1"/>
</dbReference>
<evidence type="ECO:0000256" key="7">
    <source>
        <dbReference type="SAM" id="MobiDB-lite"/>
    </source>
</evidence>
<proteinExistence type="inferred from homology"/>
<accession>W2RW87</accession>
<dbReference type="InterPro" id="IPR005829">
    <property type="entry name" value="Sugar_transporter_CS"/>
</dbReference>
<dbReference type="PROSITE" id="PS50850">
    <property type="entry name" value="MFS"/>
    <property type="match status" value="1"/>
</dbReference>
<evidence type="ECO:0000256" key="2">
    <source>
        <dbReference type="ARBA" id="ARBA00010992"/>
    </source>
</evidence>
<dbReference type="RefSeq" id="XP_008717624.1">
    <property type="nucleotide sequence ID" value="XM_008719402.1"/>
</dbReference>
<dbReference type="InterPro" id="IPR020846">
    <property type="entry name" value="MFS_dom"/>
</dbReference>
<feature type="region of interest" description="Disordered" evidence="7">
    <location>
        <begin position="494"/>
        <end position="528"/>
    </location>
</feature>
<evidence type="ECO:0000256" key="1">
    <source>
        <dbReference type="ARBA" id="ARBA00004141"/>
    </source>
</evidence>
<evidence type="ECO:0000256" key="3">
    <source>
        <dbReference type="ARBA" id="ARBA00022448"/>
    </source>
</evidence>
<reference evidence="10 11" key="1">
    <citation type="submission" date="2013-03" db="EMBL/GenBank/DDBJ databases">
        <title>The Genome Sequence of Phialophora europaea CBS 101466.</title>
        <authorList>
            <consortium name="The Broad Institute Genomics Platform"/>
            <person name="Cuomo C."/>
            <person name="de Hoog S."/>
            <person name="Gorbushina A."/>
            <person name="Walker B."/>
            <person name="Young S.K."/>
            <person name="Zeng Q."/>
            <person name="Gargeya S."/>
            <person name="Fitzgerald M."/>
            <person name="Haas B."/>
            <person name="Abouelleil A."/>
            <person name="Allen A.W."/>
            <person name="Alvarado L."/>
            <person name="Arachchi H.M."/>
            <person name="Berlin A.M."/>
            <person name="Chapman S.B."/>
            <person name="Gainer-Dewar J."/>
            <person name="Goldberg J."/>
            <person name="Griggs A."/>
            <person name="Gujja S."/>
            <person name="Hansen M."/>
            <person name="Howarth C."/>
            <person name="Imamovic A."/>
            <person name="Ireland A."/>
            <person name="Larimer J."/>
            <person name="McCowan C."/>
            <person name="Murphy C."/>
            <person name="Pearson M."/>
            <person name="Poon T.W."/>
            <person name="Priest M."/>
            <person name="Roberts A."/>
            <person name="Saif S."/>
            <person name="Shea T."/>
            <person name="Sisk P."/>
            <person name="Sykes S."/>
            <person name="Wortman J."/>
            <person name="Nusbaum C."/>
            <person name="Birren B."/>
        </authorList>
    </citation>
    <scope>NUCLEOTIDE SEQUENCE [LARGE SCALE GENOMIC DNA]</scope>
    <source>
        <strain evidence="10 11">CBS 101466</strain>
    </source>
</reference>
<dbReference type="InParanoid" id="W2RW87"/>
<evidence type="ECO:0000313" key="11">
    <source>
        <dbReference type="Proteomes" id="UP000030752"/>
    </source>
</evidence>
<feature type="transmembrane region" description="Helical" evidence="8">
    <location>
        <begin position="55"/>
        <end position="74"/>
    </location>
</feature>
<evidence type="ECO:0000259" key="9">
    <source>
        <dbReference type="PROSITE" id="PS50850"/>
    </source>
</evidence>
<feature type="transmembrane region" description="Helical" evidence="8">
    <location>
        <begin position="86"/>
        <end position="105"/>
    </location>
</feature>
<dbReference type="Pfam" id="PF00083">
    <property type="entry name" value="Sugar_tr"/>
    <property type="match status" value="1"/>
</dbReference>
<dbReference type="GeneID" id="19972400"/>
<dbReference type="HOGENOM" id="CLU_001265_30_3_1"/>
<feature type="transmembrane region" description="Helical" evidence="8">
    <location>
        <begin position="365"/>
        <end position="392"/>
    </location>
</feature>
<dbReference type="eggNOG" id="KOG0254">
    <property type="taxonomic scope" value="Eukaryota"/>
</dbReference>
<comment type="similarity">
    <text evidence="2">Belongs to the major facilitator superfamily. Sugar transporter (TC 2.A.1.1) family.</text>
</comment>
<dbReference type="EMBL" id="KB822720">
    <property type="protein sequence ID" value="ETN40781.1"/>
    <property type="molecule type" value="Genomic_DNA"/>
</dbReference>
<evidence type="ECO:0000256" key="4">
    <source>
        <dbReference type="ARBA" id="ARBA00022692"/>
    </source>
</evidence>
<gene>
    <name evidence="10" type="ORF">HMPREF1541_05061</name>
</gene>
<feature type="transmembrane region" description="Helical" evidence="8">
    <location>
        <begin position="412"/>
        <end position="432"/>
    </location>
</feature>
<protein>
    <recommendedName>
        <fullName evidence="9">Major facilitator superfamily (MFS) profile domain-containing protein</fullName>
    </recommendedName>
</protein>
<dbReference type="Gene3D" id="1.20.1250.20">
    <property type="entry name" value="MFS general substrate transporter like domains"/>
    <property type="match status" value="1"/>
</dbReference>
<dbReference type="PROSITE" id="PS00217">
    <property type="entry name" value="SUGAR_TRANSPORT_2"/>
    <property type="match status" value="1"/>
</dbReference>
<feature type="compositionally biased region" description="Basic and acidic residues" evidence="7">
    <location>
        <begin position="512"/>
        <end position="528"/>
    </location>
</feature>